<dbReference type="STRING" id="188477.A0A3S1B1G3"/>
<sequence length="722" mass="79708">MSSGSPCSSYHGNSQACGTLGEENEDAISEAESHNALTTGDESMSDDDEFLDIDDSFDFHQKDQDRDKDNQSPTFVTSQYKSLPWLGAADSTEKEAASESEACTSPKKTEVLFHSDISETSSNGDQSHGEPRDKNGLDLYPQDSSVHSGKEIANSNQTVKLNPGTGNKRLLRTPKCARCRNHGVVSCLKGHKRYCRWRDCTCANCLLVVERQRIMAAQVALRRPLSMPPLNNSHKCLCVEGGARGHQASEMTSVLKAKVKSAASLLQQRKLLQRNLRNLQQHSLSREILSNYRNRVQSMQPSEMNKGVMSPLVNERMRKRRCFADKELEMVMLERERQAEVLANHRHTFHHVMHTRNQQIAHFNSLRINSFQQQSVMNLTSSRSVVLQEGLTKMGALQEDTRSVVHPQGTSSPKEFLQKVFPSHNSSLIELVWQGCGGDLERTIEQLAKGMEPASEADKLRQANSSSLKAPSFPVPSGGARDKRVPAVMPSNEVPMFKVRDGGSPALSPGSSNQQSHSSVGHPSLGGNASFFSLYSPLMLPGPFFTPPYPSVHNVFYQAMKNGTSPKTNDKTPKIWQLPQCIDTEYAPASTNSQFSSRGNANSYGAQYPPRRSSPNLQNSDGRDVTSPSLLPSDCIHDQGAFSCLDNSSDCSTNAMLYSKTEQKTAHIVLQDHQLRSTKSLQKTPNGNNEVEETSNDDGTNQSHVKRTPPLSFSVEAIMGRT</sequence>
<evidence type="ECO:0000259" key="8">
    <source>
        <dbReference type="PROSITE" id="PS50809"/>
    </source>
</evidence>
<feature type="region of interest" description="Disordered" evidence="7">
    <location>
        <begin position="451"/>
        <end position="483"/>
    </location>
</feature>
<evidence type="ECO:0000313" key="9">
    <source>
        <dbReference type="EMBL" id="RUS73832.1"/>
    </source>
</evidence>
<comment type="caution">
    <text evidence="9">The sequence shown here is derived from an EMBL/GenBank/DDBJ whole genome shotgun (WGS) entry which is preliminary data.</text>
</comment>
<dbReference type="Pfam" id="PF03474">
    <property type="entry name" value="DMA"/>
    <property type="match status" value="1"/>
</dbReference>
<dbReference type="OrthoDB" id="6162476at2759"/>
<feature type="region of interest" description="Disordered" evidence="7">
    <location>
        <begin position="498"/>
        <end position="522"/>
    </location>
</feature>
<feature type="compositionally biased region" description="Polar residues" evidence="7">
    <location>
        <begin position="142"/>
        <end position="160"/>
    </location>
</feature>
<feature type="DNA-binding region" description="DM" evidence="6">
    <location>
        <begin position="176"/>
        <end position="223"/>
    </location>
</feature>
<name>A0A3S1B1G3_ELYCH</name>
<dbReference type="InterPro" id="IPR001275">
    <property type="entry name" value="DM_DNA-bd"/>
</dbReference>
<dbReference type="Pfam" id="PF00751">
    <property type="entry name" value="DM"/>
    <property type="match status" value="1"/>
</dbReference>
<keyword evidence="3 6" id="KW-0862">Zinc</keyword>
<evidence type="ECO:0000256" key="7">
    <source>
        <dbReference type="SAM" id="MobiDB-lite"/>
    </source>
</evidence>
<keyword evidence="4 6" id="KW-0238">DNA-binding</keyword>
<dbReference type="GO" id="GO:0007548">
    <property type="term" value="P:sex differentiation"/>
    <property type="evidence" value="ECO:0007669"/>
    <property type="project" value="TreeGrafter"/>
</dbReference>
<gene>
    <name evidence="9" type="ORF">EGW08_018400</name>
</gene>
<evidence type="ECO:0000256" key="3">
    <source>
        <dbReference type="ARBA" id="ARBA00022833"/>
    </source>
</evidence>
<evidence type="ECO:0000256" key="5">
    <source>
        <dbReference type="ARBA" id="ARBA00023242"/>
    </source>
</evidence>
<feature type="compositionally biased region" description="Polar residues" evidence="7">
    <location>
        <begin position="1"/>
        <end position="17"/>
    </location>
</feature>
<feature type="domain" description="DM" evidence="8">
    <location>
        <begin position="176"/>
        <end position="223"/>
    </location>
</feature>
<dbReference type="GO" id="GO:0000978">
    <property type="term" value="F:RNA polymerase II cis-regulatory region sequence-specific DNA binding"/>
    <property type="evidence" value="ECO:0007669"/>
    <property type="project" value="TreeGrafter"/>
</dbReference>
<proteinExistence type="inferred from homology"/>
<keyword evidence="2 6" id="KW-0479">Metal-binding</keyword>
<comment type="subcellular location">
    <subcellularLocation>
        <location evidence="6">Nucleus</location>
    </subcellularLocation>
</comment>
<evidence type="ECO:0000313" key="10">
    <source>
        <dbReference type="Proteomes" id="UP000271974"/>
    </source>
</evidence>
<dbReference type="GO" id="GO:0046872">
    <property type="term" value="F:metal ion binding"/>
    <property type="evidence" value="ECO:0007669"/>
    <property type="project" value="UniProtKB-KW"/>
</dbReference>
<accession>A0A3S1B1G3</accession>
<dbReference type="AlphaFoldDB" id="A0A3S1B1G3"/>
<reference evidence="9 10" key="1">
    <citation type="submission" date="2019-01" db="EMBL/GenBank/DDBJ databases">
        <title>A draft genome assembly of the solar-powered sea slug Elysia chlorotica.</title>
        <authorList>
            <person name="Cai H."/>
            <person name="Li Q."/>
            <person name="Fang X."/>
            <person name="Li J."/>
            <person name="Curtis N.E."/>
            <person name="Altenburger A."/>
            <person name="Shibata T."/>
            <person name="Feng M."/>
            <person name="Maeda T."/>
            <person name="Schwartz J.A."/>
            <person name="Shigenobu S."/>
            <person name="Lundholm N."/>
            <person name="Nishiyama T."/>
            <person name="Yang H."/>
            <person name="Hasebe M."/>
            <person name="Li S."/>
            <person name="Pierce S.K."/>
            <person name="Wang J."/>
        </authorList>
    </citation>
    <scope>NUCLEOTIDE SEQUENCE [LARGE SCALE GENOMIC DNA]</scope>
    <source>
        <strain evidence="9">EC2010</strain>
        <tissue evidence="9">Whole organism of an adult</tissue>
    </source>
</reference>
<protein>
    <recommendedName>
        <fullName evidence="8">DM domain-containing protein</fullName>
    </recommendedName>
</protein>
<feature type="compositionally biased region" description="Polar residues" evidence="7">
    <location>
        <begin position="590"/>
        <end position="605"/>
    </location>
</feature>
<dbReference type="InterPro" id="IPR036407">
    <property type="entry name" value="DM_DNA-bd_sf"/>
</dbReference>
<evidence type="ECO:0000256" key="4">
    <source>
        <dbReference type="ARBA" id="ARBA00023125"/>
    </source>
</evidence>
<dbReference type="InterPro" id="IPR009060">
    <property type="entry name" value="UBA-like_sf"/>
</dbReference>
<dbReference type="EMBL" id="RQTK01000895">
    <property type="protein sequence ID" value="RUS73832.1"/>
    <property type="molecule type" value="Genomic_DNA"/>
</dbReference>
<feature type="region of interest" description="Disordered" evidence="7">
    <location>
        <begin position="1"/>
        <end position="79"/>
    </location>
</feature>
<dbReference type="InterPro" id="IPR026607">
    <property type="entry name" value="DMRT"/>
</dbReference>
<evidence type="ECO:0000256" key="1">
    <source>
        <dbReference type="ARBA" id="ARBA00006834"/>
    </source>
</evidence>
<feature type="compositionally biased region" description="Polar residues" evidence="7">
    <location>
        <begin position="613"/>
        <end position="630"/>
    </location>
</feature>
<dbReference type="GO" id="GO:0000981">
    <property type="term" value="F:DNA-binding transcription factor activity, RNA polymerase II-specific"/>
    <property type="evidence" value="ECO:0007669"/>
    <property type="project" value="TreeGrafter"/>
</dbReference>
<dbReference type="SMART" id="SM00301">
    <property type="entry name" value="DM"/>
    <property type="match status" value="1"/>
</dbReference>
<keyword evidence="5 6" id="KW-0539">Nucleus</keyword>
<feature type="compositionally biased region" description="Acidic residues" evidence="7">
    <location>
        <begin position="43"/>
        <end position="56"/>
    </location>
</feature>
<dbReference type="SUPFAM" id="SSF46934">
    <property type="entry name" value="UBA-like"/>
    <property type="match status" value="1"/>
</dbReference>
<feature type="compositionally biased region" description="Polar residues" evidence="7">
    <location>
        <begin position="677"/>
        <end position="689"/>
    </location>
</feature>
<dbReference type="Proteomes" id="UP000271974">
    <property type="component" value="Unassembled WGS sequence"/>
</dbReference>
<dbReference type="PROSITE" id="PS40000">
    <property type="entry name" value="DM_1"/>
    <property type="match status" value="1"/>
</dbReference>
<dbReference type="PANTHER" id="PTHR12322">
    <property type="entry name" value="DOUBLESEX AND MAB-3 RELATED TRANSCRIPTION FACTOR DMRT"/>
    <property type="match status" value="1"/>
</dbReference>
<dbReference type="PANTHER" id="PTHR12322:SF53">
    <property type="entry name" value="DOUBLESEX-MAB RELATED 11E"/>
    <property type="match status" value="1"/>
</dbReference>
<feature type="region of interest" description="Disordered" evidence="7">
    <location>
        <begin position="118"/>
        <end position="167"/>
    </location>
</feature>
<dbReference type="InterPro" id="IPR005173">
    <property type="entry name" value="DMA"/>
</dbReference>
<keyword evidence="10" id="KW-1185">Reference proteome</keyword>
<feature type="compositionally biased region" description="Low complexity" evidence="7">
    <location>
        <begin position="508"/>
        <end position="522"/>
    </location>
</feature>
<evidence type="ECO:0000256" key="6">
    <source>
        <dbReference type="PROSITE-ProRule" id="PRU00070"/>
    </source>
</evidence>
<organism evidence="9 10">
    <name type="scientific">Elysia chlorotica</name>
    <name type="common">Eastern emerald elysia</name>
    <name type="synonym">Sea slug</name>
    <dbReference type="NCBI Taxonomy" id="188477"/>
    <lineage>
        <taxon>Eukaryota</taxon>
        <taxon>Metazoa</taxon>
        <taxon>Spiralia</taxon>
        <taxon>Lophotrochozoa</taxon>
        <taxon>Mollusca</taxon>
        <taxon>Gastropoda</taxon>
        <taxon>Heterobranchia</taxon>
        <taxon>Euthyneura</taxon>
        <taxon>Panpulmonata</taxon>
        <taxon>Sacoglossa</taxon>
        <taxon>Placobranchoidea</taxon>
        <taxon>Plakobranchidae</taxon>
        <taxon>Elysia</taxon>
    </lineage>
</organism>
<feature type="region of interest" description="Disordered" evidence="7">
    <location>
        <begin position="672"/>
        <end position="722"/>
    </location>
</feature>
<dbReference type="SUPFAM" id="SSF82927">
    <property type="entry name" value="Cysteine-rich DNA binding domain, (DM domain)"/>
    <property type="match status" value="1"/>
</dbReference>
<dbReference type="PROSITE" id="PS50809">
    <property type="entry name" value="DM_2"/>
    <property type="match status" value="1"/>
</dbReference>
<feature type="compositionally biased region" description="Basic and acidic residues" evidence="7">
    <location>
        <begin position="57"/>
        <end position="70"/>
    </location>
</feature>
<dbReference type="GO" id="GO:0005634">
    <property type="term" value="C:nucleus"/>
    <property type="evidence" value="ECO:0007669"/>
    <property type="project" value="UniProtKB-SubCell"/>
</dbReference>
<evidence type="ECO:0000256" key="2">
    <source>
        <dbReference type="ARBA" id="ARBA00022723"/>
    </source>
</evidence>
<dbReference type="FunFam" id="4.10.1040.10:FF:000001">
    <property type="entry name" value="doublesex- and mab-3-related transcription factor 1"/>
    <property type="match status" value="1"/>
</dbReference>
<feature type="region of interest" description="Disordered" evidence="7">
    <location>
        <begin position="590"/>
        <end position="631"/>
    </location>
</feature>
<comment type="similarity">
    <text evidence="1">Belongs to the DMRT family.</text>
</comment>
<feature type="compositionally biased region" description="Basic and acidic residues" evidence="7">
    <location>
        <begin position="127"/>
        <end position="136"/>
    </location>
</feature>
<dbReference type="Gene3D" id="4.10.1040.10">
    <property type="entry name" value="DM DNA-binding domain"/>
    <property type="match status" value="1"/>
</dbReference>